<protein>
    <submittedName>
        <fullName evidence="2">Uncharacterized protein</fullName>
    </submittedName>
</protein>
<dbReference type="Proteomes" id="UP000276133">
    <property type="component" value="Unassembled WGS sequence"/>
</dbReference>
<accession>A0A3M7SI11</accession>
<name>A0A3M7SI11_BRAPC</name>
<evidence type="ECO:0000256" key="1">
    <source>
        <dbReference type="SAM" id="MobiDB-lite"/>
    </source>
</evidence>
<gene>
    <name evidence="2" type="ORF">BpHYR1_019590</name>
</gene>
<proteinExistence type="predicted"/>
<dbReference type="EMBL" id="REGN01001332">
    <property type="protein sequence ID" value="RNA35369.1"/>
    <property type="molecule type" value="Genomic_DNA"/>
</dbReference>
<keyword evidence="3" id="KW-1185">Reference proteome</keyword>
<feature type="region of interest" description="Disordered" evidence="1">
    <location>
        <begin position="100"/>
        <end position="135"/>
    </location>
</feature>
<comment type="caution">
    <text evidence="2">The sequence shown here is derived from an EMBL/GenBank/DDBJ whole genome shotgun (WGS) entry which is preliminary data.</text>
</comment>
<evidence type="ECO:0000313" key="2">
    <source>
        <dbReference type="EMBL" id="RNA35369.1"/>
    </source>
</evidence>
<dbReference type="AlphaFoldDB" id="A0A3M7SI11"/>
<organism evidence="2 3">
    <name type="scientific">Brachionus plicatilis</name>
    <name type="common">Marine rotifer</name>
    <name type="synonym">Brachionus muelleri</name>
    <dbReference type="NCBI Taxonomy" id="10195"/>
    <lineage>
        <taxon>Eukaryota</taxon>
        <taxon>Metazoa</taxon>
        <taxon>Spiralia</taxon>
        <taxon>Gnathifera</taxon>
        <taxon>Rotifera</taxon>
        <taxon>Eurotatoria</taxon>
        <taxon>Monogononta</taxon>
        <taxon>Pseudotrocha</taxon>
        <taxon>Ploima</taxon>
        <taxon>Brachionidae</taxon>
        <taxon>Brachionus</taxon>
    </lineage>
</organism>
<reference evidence="2 3" key="1">
    <citation type="journal article" date="2018" name="Sci. Rep.">
        <title>Genomic signatures of local adaptation to the degree of environmental predictability in rotifers.</title>
        <authorList>
            <person name="Franch-Gras L."/>
            <person name="Hahn C."/>
            <person name="Garcia-Roger E.M."/>
            <person name="Carmona M.J."/>
            <person name="Serra M."/>
            <person name="Gomez A."/>
        </authorList>
    </citation>
    <scope>NUCLEOTIDE SEQUENCE [LARGE SCALE GENOMIC DNA]</scope>
    <source>
        <strain evidence="2">HYR1</strain>
    </source>
</reference>
<sequence length="184" mass="21457">MIKERWKNKLLAKSSVNQEQSMIINSNGRRTIQMSNMNRVQTSEFLSPTKSKFIECRRIMNQLTETISKESENVFLDRMQIMLQIMLQIKELWESNICRAPKRGAPTKDQRKRKQQETLSSQSKHRKTIESHITTANDSQSNNVCSICQVATNQNHLTCNTLRQFCAKIFYLYAAIPKKNITKN</sequence>
<evidence type="ECO:0000313" key="3">
    <source>
        <dbReference type="Proteomes" id="UP000276133"/>
    </source>
</evidence>